<dbReference type="SUPFAM" id="SSF64268">
    <property type="entry name" value="PX domain"/>
    <property type="match status" value="1"/>
</dbReference>
<dbReference type="Gene3D" id="1.20.1270.60">
    <property type="entry name" value="Arfaptin homology (AH) domain/BAR domain"/>
    <property type="match status" value="1"/>
</dbReference>
<dbReference type="SMART" id="SM00312">
    <property type="entry name" value="PX"/>
    <property type="match status" value="1"/>
</dbReference>
<evidence type="ECO:0000259" key="2">
    <source>
        <dbReference type="SMART" id="SM00312"/>
    </source>
</evidence>
<evidence type="ECO:0000313" key="4">
    <source>
        <dbReference type="Proteomes" id="UP001161438"/>
    </source>
</evidence>
<dbReference type="GO" id="GO:0045053">
    <property type="term" value="P:protein retention in Golgi apparatus"/>
    <property type="evidence" value="ECO:0007669"/>
    <property type="project" value="TreeGrafter"/>
</dbReference>
<gene>
    <name evidence="3" type="primary">SMKI11G2830</name>
    <name evidence="3" type="ORF">SMKI_11G2830</name>
</gene>
<dbReference type="GO" id="GO:0005829">
    <property type="term" value="C:cytosol"/>
    <property type="evidence" value="ECO:0007669"/>
    <property type="project" value="GOC"/>
</dbReference>
<dbReference type="PANTHER" id="PTHR10555:SF170">
    <property type="entry name" value="FI18122P1"/>
    <property type="match status" value="1"/>
</dbReference>
<evidence type="ECO:0000313" key="3">
    <source>
        <dbReference type="EMBL" id="CAI4034831.1"/>
    </source>
</evidence>
<name>A0AA35NDI5_SACMI</name>
<feature type="region of interest" description="Disordered" evidence="1">
    <location>
        <begin position="80"/>
        <end position="106"/>
    </location>
</feature>
<dbReference type="PANTHER" id="PTHR10555">
    <property type="entry name" value="SORTING NEXIN"/>
    <property type="match status" value="1"/>
</dbReference>
<dbReference type="InterPro" id="IPR027267">
    <property type="entry name" value="AH/BAR_dom_sf"/>
</dbReference>
<dbReference type="Pfam" id="PF00787">
    <property type="entry name" value="PX"/>
    <property type="match status" value="1"/>
</dbReference>
<dbReference type="InterPro" id="IPR015404">
    <property type="entry name" value="Vps5_C"/>
</dbReference>
<organism evidence="3 4">
    <name type="scientific">Saccharomyces mikatae IFO 1815</name>
    <dbReference type="NCBI Taxonomy" id="226126"/>
    <lineage>
        <taxon>Eukaryota</taxon>
        <taxon>Fungi</taxon>
        <taxon>Dikarya</taxon>
        <taxon>Ascomycota</taxon>
        <taxon>Saccharomycotina</taxon>
        <taxon>Saccharomycetes</taxon>
        <taxon>Saccharomycetales</taxon>
        <taxon>Saccharomycetaceae</taxon>
        <taxon>Saccharomyces</taxon>
    </lineage>
</organism>
<keyword evidence="4" id="KW-1185">Reference proteome</keyword>
<dbReference type="CDD" id="cd07596">
    <property type="entry name" value="BAR_SNX"/>
    <property type="match status" value="1"/>
</dbReference>
<reference evidence="3" key="1">
    <citation type="submission" date="2022-10" db="EMBL/GenBank/DDBJ databases">
        <authorList>
            <person name="Byrne P K."/>
        </authorList>
    </citation>
    <scope>NUCLEOTIDE SEQUENCE</scope>
    <source>
        <strain evidence="3">IFO1815</strain>
    </source>
</reference>
<dbReference type="GO" id="GO:0005768">
    <property type="term" value="C:endosome"/>
    <property type="evidence" value="ECO:0007669"/>
    <property type="project" value="TreeGrafter"/>
</dbReference>
<dbReference type="Gene3D" id="3.30.1520.10">
    <property type="entry name" value="Phox-like domain"/>
    <property type="match status" value="1"/>
</dbReference>
<dbReference type="InterPro" id="IPR036871">
    <property type="entry name" value="PX_dom_sf"/>
</dbReference>
<feature type="region of interest" description="Disordered" evidence="1">
    <location>
        <begin position="29"/>
        <end position="52"/>
    </location>
</feature>
<dbReference type="Pfam" id="PF09325">
    <property type="entry name" value="Vps5"/>
    <property type="match status" value="1"/>
</dbReference>
<evidence type="ECO:0000256" key="1">
    <source>
        <dbReference type="SAM" id="MobiDB-lite"/>
    </source>
</evidence>
<dbReference type="Proteomes" id="UP001161438">
    <property type="component" value="Chromosome 11"/>
</dbReference>
<dbReference type="GO" id="GO:0032266">
    <property type="term" value="F:phosphatidylinositol-3-phosphate binding"/>
    <property type="evidence" value="ECO:0007669"/>
    <property type="project" value="UniProtKB-ARBA"/>
</dbReference>
<dbReference type="RefSeq" id="XP_056077951.1">
    <property type="nucleotide sequence ID" value="XM_056223988.1"/>
</dbReference>
<protein>
    <recommendedName>
        <fullName evidence="2">PX domain-containing protein</fullName>
    </recommendedName>
</protein>
<dbReference type="GO" id="GO:0042147">
    <property type="term" value="P:retrograde transport, endosome to Golgi"/>
    <property type="evidence" value="ECO:0007669"/>
    <property type="project" value="TreeGrafter"/>
</dbReference>
<dbReference type="GeneID" id="80919664"/>
<sequence length="582" mass="68148">MEKDKASHASPSIEVNEFVVQGEISIDDSERSIKSNSVSISDDEDSKTDALDNIATPSSFQTNLAIDNKLLDKNPQYEKLFTDKRRRRRPEICNSHPTKAEDTETKNGISDQFYRIKVLLGSDLNSLKDSLWIVRISSQQNVEKTIARGFTDFYWLYHQLQNNHWGKTIPPPTRSNILVEKDEFAINHLFMIRNNEKYDPVFNFKPEHIISIQLMRMIKHIFNDTVLRSDSNFIDFIGWDDILPENSQMVIDGNTITGDKVIMSPSQFQELKEFHKQSKRVESMTNSHASLVPITELTETYISPTKLFSRKDYQRLFQPQSTENTFNNNDPLIQEWIPRNKTLFTSLSFGSSTPTYKETSAEIQACHDWVGVCKEQWKQLIYHVLEYIVDETMKVNSVLNEFTNCLKQISSEEVIRANSELFSKFSILNEVFLQKFKGVSREDIVKLIILFDENVRFCESYESILNRRSKLGRILSIIEMDLGKKKSNLDKLSLGNNNNNSEDPKRCTAEEEYRIVSKRYNHVNRCWCKIMEDILNERKIFEEREAIEIKRCFESIRDSNIEEKKHYLKLWEDFISNEHEDQ</sequence>
<accession>A0AA35NDI5</accession>
<feature type="domain" description="PX" evidence="2">
    <location>
        <begin position="111"/>
        <end position="240"/>
    </location>
</feature>
<dbReference type="AlphaFoldDB" id="A0AA35NDI5"/>
<proteinExistence type="predicted"/>
<dbReference type="EMBL" id="OX365767">
    <property type="protein sequence ID" value="CAI4034831.1"/>
    <property type="molecule type" value="Genomic_DNA"/>
</dbReference>
<dbReference type="InterPro" id="IPR001683">
    <property type="entry name" value="PX_dom"/>
</dbReference>